<sequence length="184" mass="20333">MPQGPDRENATPGSPAPGTSPFEEGMLALLPGLRRYSRSLTHSDPDGEDLLQDCVETALAKRGTWRGGSLKAWVYTIMTNLHHNRGRNARRFPAVDIGEAEHLEAPTAAADPLERDRLHAALDGLAPEYRSVLMLVVVEGYAYQEVADMLGVPIGTVMSRLSRARERLWLVLAEQNIVTLRRPK</sequence>
<evidence type="ECO:0000256" key="5">
    <source>
        <dbReference type="SAM" id="MobiDB-lite"/>
    </source>
</evidence>
<dbReference type="InterPro" id="IPR013249">
    <property type="entry name" value="RNA_pol_sigma70_r4_t2"/>
</dbReference>
<comment type="similarity">
    <text evidence="1">Belongs to the sigma-70 factor family. ECF subfamily.</text>
</comment>
<dbReference type="RefSeq" id="WP_114361507.1">
    <property type="nucleotide sequence ID" value="NZ_QPIX01000001.1"/>
</dbReference>
<keyword evidence="2" id="KW-0805">Transcription regulation</keyword>
<keyword evidence="3" id="KW-0731">Sigma factor</keyword>
<evidence type="ECO:0000256" key="3">
    <source>
        <dbReference type="ARBA" id="ARBA00023082"/>
    </source>
</evidence>
<dbReference type="GO" id="GO:0016987">
    <property type="term" value="F:sigma factor activity"/>
    <property type="evidence" value="ECO:0007669"/>
    <property type="project" value="UniProtKB-KW"/>
</dbReference>
<name>A0A6I7HTD9_9HYPH</name>
<dbReference type="Proteomes" id="UP000252582">
    <property type="component" value="Unassembled WGS sequence"/>
</dbReference>
<comment type="caution">
    <text evidence="8">The sequence shown here is derived from an EMBL/GenBank/DDBJ whole genome shotgun (WGS) entry which is preliminary data.</text>
</comment>
<evidence type="ECO:0000313" key="8">
    <source>
        <dbReference type="EMBL" id="RCW28433.1"/>
    </source>
</evidence>
<dbReference type="InterPro" id="IPR013324">
    <property type="entry name" value="RNA_pol_sigma_r3/r4-like"/>
</dbReference>
<feature type="region of interest" description="Disordered" evidence="5">
    <location>
        <begin position="1"/>
        <end position="24"/>
    </location>
</feature>
<dbReference type="CDD" id="cd06171">
    <property type="entry name" value="Sigma70_r4"/>
    <property type="match status" value="1"/>
</dbReference>
<accession>A0A6I7HTD9</accession>
<dbReference type="SUPFAM" id="SSF88659">
    <property type="entry name" value="Sigma3 and sigma4 domains of RNA polymerase sigma factors"/>
    <property type="match status" value="1"/>
</dbReference>
<evidence type="ECO:0000256" key="4">
    <source>
        <dbReference type="ARBA" id="ARBA00023163"/>
    </source>
</evidence>
<proteinExistence type="inferred from homology"/>
<feature type="domain" description="PhyR sigma2" evidence="7">
    <location>
        <begin position="28"/>
        <end position="78"/>
    </location>
</feature>
<evidence type="ECO:0000259" key="7">
    <source>
        <dbReference type="Pfam" id="PF22029"/>
    </source>
</evidence>
<dbReference type="Gene3D" id="1.10.1740.10">
    <property type="match status" value="1"/>
</dbReference>
<dbReference type="InterPro" id="IPR036388">
    <property type="entry name" value="WH-like_DNA-bd_sf"/>
</dbReference>
<keyword evidence="4" id="KW-0804">Transcription</keyword>
<dbReference type="InterPro" id="IPR053866">
    <property type="entry name" value="PhyR_sigma2"/>
</dbReference>
<dbReference type="EMBL" id="QPIX01000001">
    <property type="protein sequence ID" value="RCW28433.1"/>
    <property type="molecule type" value="Genomic_DNA"/>
</dbReference>
<dbReference type="Gene3D" id="1.10.10.10">
    <property type="entry name" value="Winged helix-like DNA-binding domain superfamily/Winged helix DNA-binding domain"/>
    <property type="match status" value="1"/>
</dbReference>
<feature type="domain" description="RNA polymerase sigma factor 70 region 4 type 2" evidence="6">
    <location>
        <begin position="116"/>
        <end position="168"/>
    </location>
</feature>
<keyword evidence="9" id="KW-1185">Reference proteome</keyword>
<dbReference type="Pfam" id="PF08281">
    <property type="entry name" value="Sigma70_r4_2"/>
    <property type="match status" value="1"/>
</dbReference>
<dbReference type="PANTHER" id="PTHR43133">
    <property type="entry name" value="RNA POLYMERASE ECF-TYPE SIGMA FACTO"/>
    <property type="match status" value="1"/>
</dbReference>
<evidence type="ECO:0000259" key="6">
    <source>
        <dbReference type="Pfam" id="PF08281"/>
    </source>
</evidence>
<evidence type="ECO:0000313" key="9">
    <source>
        <dbReference type="Proteomes" id="UP000252582"/>
    </source>
</evidence>
<dbReference type="GO" id="GO:0003677">
    <property type="term" value="F:DNA binding"/>
    <property type="evidence" value="ECO:0007669"/>
    <property type="project" value="InterPro"/>
</dbReference>
<dbReference type="AlphaFoldDB" id="A0A6I7HTD9"/>
<gene>
    <name evidence="8" type="ORF">DFR48_101446</name>
</gene>
<dbReference type="Pfam" id="PF22029">
    <property type="entry name" value="PhyR_sigma2"/>
    <property type="match status" value="1"/>
</dbReference>
<dbReference type="PANTHER" id="PTHR43133:SF25">
    <property type="entry name" value="RNA POLYMERASE SIGMA FACTOR RFAY-RELATED"/>
    <property type="match status" value="1"/>
</dbReference>
<organism evidence="8 9">
    <name type="scientific">Ciceribacter lividus</name>
    <dbReference type="NCBI Taxonomy" id="1197950"/>
    <lineage>
        <taxon>Bacteria</taxon>
        <taxon>Pseudomonadati</taxon>
        <taxon>Pseudomonadota</taxon>
        <taxon>Alphaproteobacteria</taxon>
        <taxon>Hyphomicrobiales</taxon>
        <taxon>Rhizobiaceae</taxon>
        <taxon>Ciceribacter</taxon>
    </lineage>
</organism>
<dbReference type="NCBIfam" id="TIGR02937">
    <property type="entry name" value="sigma70-ECF"/>
    <property type="match status" value="1"/>
</dbReference>
<dbReference type="GO" id="GO:0006352">
    <property type="term" value="P:DNA-templated transcription initiation"/>
    <property type="evidence" value="ECO:0007669"/>
    <property type="project" value="InterPro"/>
</dbReference>
<protein>
    <submittedName>
        <fullName evidence="8">RNA polymerase sigma-70 factor (ECF subfamily)</fullName>
    </submittedName>
</protein>
<evidence type="ECO:0000256" key="2">
    <source>
        <dbReference type="ARBA" id="ARBA00023015"/>
    </source>
</evidence>
<dbReference type="InterPro" id="IPR039425">
    <property type="entry name" value="RNA_pol_sigma-70-like"/>
</dbReference>
<evidence type="ECO:0000256" key="1">
    <source>
        <dbReference type="ARBA" id="ARBA00010641"/>
    </source>
</evidence>
<reference evidence="8 9" key="1">
    <citation type="submission" date="2018-07" db="EMBL/GenBank/DDBJ databases">
        <title>Genomic Encyclopedia of Type Strains, Phase IV (KMG-IV): sequencing the most valuable type-strain genomes for metagenomic binning, comparative biology and taxonomic classification.</title>
        <authorList>
            <person name="Goeker M."/>
        </authorList>
    </citation>
    <scope>NUCLEOTIDE SEQUENCE [LARGE SCALE GENOMIC DNA]</scope>
    <source>
        <strain evidence="8 9">DSM 25528</strain>
    </source>
</reference>
<dbReference type="InterPro" id="IPR014284">
    <property type="entry name" value="RNA_pol_sigma-70_dom"/>
</dbReference>
<dbReference type="InterPro" id="IPR013325">
    <property type="entry name" value="RNA_pol_sigma_r2"/>
</dbReference>
<dbReference type="SUPFAM" id="SSF88946">
    <property type="entry name" value="Sigma2 domain of RNA polymerase sigma factors"/>
    <property type="match status" value="1"/>
</dbReference>